<dbReference type="AlphaFoldDB" id="A0A6G1H4P9"/>
<name>A0A6G1H4P9_9PEZI</name>
<feature type="compositionally biased region" description="Polar residues" evidence="1">
    <location>
        <begin position="65"/>
        <end position="92"/>
    </location>
</feature>
<feature type="compositionally biased region" description="Basic and acidic residues" evidence="1">
    <location>
        <begin position="1"/>
        <end position="35"/>
    </location>
</feature>
<gene>
    <name evidence="2" type="ORF">K402DRAFT_392284</name>
</gene>
<accession>A0A6G1H4P9</accession>
<evidence type="ECO:0000313" key="2">
    <source>
        <dbReference type="EMBL" id="KAF1988000.1"/>
    </source>
</evidence>
<reference evidence="2" key="1">
    <citation type="journal article" date="2020" name="Stud. Mycol.">
        <title>101 Dothideomycetes genomes: a test case for predicting lifestyles and emergence of pathogens.</title>
        <authorList>
            <person name="Haridas S."/>
            <person name="Albert R."/>
            <person name="Binder M."/>
            <person name="Bloem J."/>
            <person name="Labutti K."/>
            <person name="Salamov A."/>
            <person name="Andreopoulos B."/>
            <person name="Baker S."/>
            <person name="Barry K."/>
            <person name="Bills G."/>
            <person name="Bluhm B."/>
            <person name="Cannon C."/>
            <person name="Castanera R."/>
            <person name="Culley D."/>
            <person name="Daum C."/>
            <person name="Ezra D."/>
            <person name="Gonzalez J."/>
            <person name="Henrissat B."/>
            <person name="Kuo A."/>
            <person name="Liang C."/>
            <person name="Lipzen A."/>
            <person name="Lutzoni F."/>
            <person name="Magnuson J."/>
            <person name="Mondo S."/>
            <person name="Nolan M."/>
            <person name="Ohm R."/>
            <person name="Pangilinan J."/>
            <person name="Park H.-J."/>
            <person name="Ramirez L."/>
            <person name="Alfaro M."/>
            <person name="Sun H."/>
            <person name="Tritt A."/>
            <person name="Yoshinaga Y."/>
            <person name="Zwiers L.-H."/>
            <person name="Turgeon B."/>
            <person name="Goodwin S."/>
            <person name="Spatafora J."/>
            <person name="Crous P."/>
            <person name="Grigoriev I."/>
        </authorList>
    </citation>
    <scope>NUCLEOTIDE SEQUENCE</scope>
    <source>
        <strain evidence="2">CBS 113979</strain>
    </source>
</reference>
<evidence type="ECO:0000256" key="1">
    <source>
        <dbReference type="SAM" id="MobiDB-lite"/>
    </source>
</evidence>
<dbReference type="EMBL" id="ML977150">
    <property type="protein sequence ID" value="KAF1988000.1"/>
    <property type="molecule type" value="Genomic_DNA"/>
</dbReference>
<feature type="region of interest" description="Disordered" evidence="1">
    <location>
        <begin position="1"/>
        <end position="121"/>
    </location>
</feature>
<organism evidence="2 3">
    <name type="scientific">Aulographum hederae CBS 113979</name>
    <dbReference type="NCBI Taxonomy" id="1176131"/>
    <lineage>
        <taxon>Eukaryota</taxon>
        <taxon>Fungi</taxon>
        <taxon>Dikarya</taxon>
        <taxon>Ascomycota</taxon>
        <taxon>Pezizomycotina</taxon>
        <taxon>Dothideomycetes</taxon>
        <taxon>Pleosporomycetidae</taxon>
        <taxon>Aulographales</taxon>
        <taxon>Aulographaceae</taxon>
    </lineage>
</organism>
<keyword evidence="3" id="KW-1185">Reference proteome</keyword>
<proteinExistence type="predicted"/>
<protein>
    <submittedName>
        <fullName evidence="2">Uncharacterized protein</fullName>
    </submittedName>
</protein>
<feature type="compositionally biased region" description="Low complexity" evidence="1">
    <location>
        <begin position="37"/>
        <end position="64"/>
    </location>
</feature>
<feature type="compositionally biased region" description="Basic and acidic residues" evidence="1">
    <location>
        <begin position="97"/>
        <end position="109"/>
    </location>
</feature>
<sequence length="139" mass="15484">MYWPDRKRMSSSDQEKTTSQELHDLKSSRRSHSDTDSIFSIESKSTQSSTTSSNSTSSRNSRSTVNTLVGSSISGASEKTAIEQPSSSASSLHTKRNSRDSTLRQHIERQGTYTDSGRHSNDWLVEPVRDAVKKLWGSE</sequence>
<dbReference type="Proteomes" id="UP000800041">
    <property type="component" value="Unassembled WGS sequence"/>
</dbReference>
<evidence type="ECO:0000313" key="3">
    <source>
        <dbReference type="Proteomes" id="UP000800041"/>
    </source>
</evidence>